<accession>A0A1H1NXF2</accession>
<dbReference type="InterPro" id="IPR032710">
    <property type="entry name" value="NTF2-like_dom_sf"/>
</dbReference>
<evidence type="ECO:0000313" key="1">
    <source>
        <dbReference type="EMBL" id="SDS03642.1"/>
    </source>
</evidence>
<evidence type="ECO:0008006" key="3">
    <source>
        <dbReference type="Google" id="ProtNLM"/>
    </source>
</evidence>
<dbReference type="STRING" id="629680.SAMN04489751_1076"/>
<name>A0A1H1NXF2_BRESA</name>
<keyword evidence="2" id="KW-1185">Reference proteome</keyword>
<dbReference type="SUPFAM" id="SSF54427">
    <property type="entry name" value="NTF2-like"/>
    <property type="match status" value="1"/>
</dbReference>
<dbReference type="EMBL" id="LT629739">
    <property type="protein sequence ID" value="SDS03642.1"/>
    <property type="molecule type" value="Genomic_DNA"/>
</dbReference>
<organism evidence="1 2">
    <name type="scientific">Brevibacterium sandarakinum</name>
    <dbReference type="NCBI Taxonomy" id="629680"/>
    <lineage>
        <taxon>Bacteria</taxon>
        <taxon>Bacillati</taxon>
        <taxon>Actinomycetota</taxon>
        <taxon>Actinomycetes</taxon>
        <taxon>Micrococcales</taxon>
        <taxon>Brevibacteriaceae</taxon>
        <taxon>Brevibacterium</taxon>
    </lineage>
</organism>
<evidence type="ECO:0000313" key="2">
    <source>
        <dbReference type="Proteomes" id="UP000199700"/>
    </source>
</evidence>
<reference evidence="1" key="1">
    <citation type="submission" date="2016-10" db="EMBL/GenBank/DDBJ databases">
        <authorList>
            <person name="Varghese N."/>
            <person name="Submissions S."/>
        </authorList>
    </citation>
    <scope>NUCLEOTIDE SEQUENCE [LARGE SCALE GENOMIC DNA]</scope>
    <source>
        <strain evidence="1">DSM 22082</strain>
    </source>
</reference>
<proteinExistence type="predicted"/>
<gene>
    <name evidence="1" type="ORF">SAMN04489751_1076</name>
</gene>
<dbReference type="Proteomes" id="UP000199700">
    <property type="component" value="Chromosome"/>
</dbReference>
<dbReference type="OrthoDB" id="3576198at2"/>
<protein>
    <recommendedName>
        <fullName evidence="3">SnoaL-like domain-containing protein</fullName>
    </recommendedName>
</protein>
<dbReference type="AlphaFoldDB" id="A0A1H1NXF2"/>
<sequence>MRIAYTVVVESTLEEAINEWHAGVNAGDLSRSATAVGDPVVVLGPKGAGPISPNQFADWVERSGIHLVPRSWHPISERLMVVEEDATWPDDQKPTRVATVFRVTGTKVTAALRVPDLKSALELAYICREMAATE</sequence>